<dbReference type="AlphaFoldDB" id="M2XG60"/>
<feature type="compositionally biased region" description="Basic and acidic residues" evidence="1">
    <location>
        <begin position="397"/>
        <end position="407"/>
    </location>
</feature>
<dbReference type="EMBL" id="KB446548">
    <property type="protein sequence ID" value="EME38056.1"/>
    <property type="molecule type" value="Genomic_DNA"/>
</dbReference>
<dbReference type="OMA" id="LNIMEHY"/>
<evidence type="ECO:0000313" key="3">
    <source>
        <dbReference type="EMBL" id="EME38056.1"/>
    </source>
</evidence>
<dbReference type="Pfam" id="PF12756">
    <property type="entry name" value="zf-C2H2_2"/>
    <property type="match status" value="1"/>
</dbReference>
<name>M2XG60_DOTSN</name>
<protein>
    <recommendedName>
        <fullName evidence="2">C2H2-type domain-containing protein</fullName>
    </recommendedName>
</protein>
<feature type="compositionally biased region" description="Basic and acidic residues" evidence="1">
    <location>
        <begin position="371"/>
        <end position="389"/>
    </location>
</feature>
<dbReference type="InterPro" id="IPR036236">
    <property type="entry name" value="Znf_C2H2_sf"/>
</dbReference>
<dbReference type="SUPFAM" id="SSF57667">
    <property type="entry name" value="beta-beta-alpha zinc fingers"/>
    <property type="match status" value="1"/>
</dbReference>
<dbReference type="HOGENOM" id="CLU_018787_2_1_1"/>
<feature type="region of interest" description="Disordered" evidence="1">
    <location>
        <begin position="321"/>
        <end position="356"/>
    </location>
</feature>
<gene>
    <name evidence="3" type="ORF">DOTSEDRAFT_75962</name>
</gene>
<feature type="domain" description="C2H2-type" evidence="2">
    <location>
        <begin position="83"/>
        <end position="105"/>
    </location>
</feature>
<dbReference type="PROSITE" id="PS00028">
    <property type="entry name" value="ZINC_FINGER_C2H2_1"/>
    <property type="match status" value="1"/>
</dbReference>
<dbReference type="OrthoDB" id="19329at2759"/>
<organism evidence="3 4">
    <name type="scientific">Dothistroma septosporum (strain NZE10 / CBS 128990)</name>
    <name type="common">Red band needle blight fungus</name>
    <name type="synonym">Mycosphaerella pini</name>
    <dbReference type="NCBI Taxonomy" id="675120"/>
    <lineage>
        <taxon>Eukaryota</taxon>
        <taxon>Fungi</taxon>
        <taxon>Dikarya</taxon>
        <taxon>Ascomycota</taxon>
        <taxon>Pezizomycotina</taxon>
        <taxon>Dothideomycetes</taxon>
        <taxon>Dothideomycetidae</taxon>
        <taxon>Mycosphaerellales</taxon>
        <taxon>Mycosphaerellaceae</taxon>
        <taxon>Dothistroma</taxon>
    </lineage>
</organism>
<dbReference type="InterPro" id="IPR040025">
    <property type="entry name" value="Znf622/Rei1/Reh1"/>
</dbReference>
<reference evidence="3 4" key="2">
    <citation type="journal article" date="2012" name="PLoS Pathog.">
        <title>Diverse lifestyles and strategies of plant pathogenesis encoded in the genomes of eighteen Dothideomycetes fungi.</title>
        <authorList>
            <person name="Ohm R.A."/>
            <person name="Feau N."/>
            <person name="Henrissat B."/>
            <person name="Schoch C.L."/>
            <person name="Horwitz B.A."/>
            <person name="Barry K.W."/>
            <person name="Condon B.J."/>
            <person name="Copeland A.C."/>
            <person name="Dhillon B."/>
            <person name="Glaser F."/>
            <person name="Hesse C.N."/>
            <person name="Kosti I."/>
            <person name="LaButti K."/>
            <person name="Lindquist E.A."/>
            <person name="Lucas S."/>
            <person name="Salamov A.A."/>
            <person name="Bradshaw R.E."/>
            <person name="Ciuffetti L."/>
            <person name="Hamelin R.C."/>
            <person name="Kema G.H.J."/>
            <person name="Lawrence C."/>
            <person name="Scott J.A."/>
            <person name="Spatafora J.W."/>
            <person name="Turgeon B.G."/>
            <person name="de Wit P.J.G.M."/>
            <person name="Zhong S."/>
            <person name="Goodwin S.B."/>
            <person name="Grigoriev I.V."/>
        </authorList>
    </citation>
    <scope>NUCLEOTIDE SEQUENCE [LARGE SCALE GENOMIC DNA]</scope>
    <source>
        <strain evidence="4">NZE10 / CBS 128990</strain>
    </source>
</reference>
<dbReference type="eggNOG" id="KOG2785">
    <property type="taxonomic scope" value="Eukaryota"/>
</dbReference>
<dbReference type="Proteomes" id="UP000016933">
    <property type="component" value="Unassembled WGS sequence"/>
</dbReference>
<dbReference type="InterPro" id="IPR013087">
    <property type="entry name" value="Znf_C2H2_type"/>
</dbReference>
<dbReference type="PANTHER" id="PTHR13182">
    <property type="entry name" value="ZINC FINGER PROTEIN 622"/>
    <property type="match status" value="1"/>
</dbReference>
<dbReference type="STRING" id="675120.M2XG60"/>
<feature type="compositionally biased region" description="Polar residues" evidence="1">
    <location>
        <begin position="321"/>
        <end position="342"/>
    </location>
</feature>
<dbReference type="GO" id="GO:0042273">
    <property type="term" value="P:ribosomal large subunit biogenesis"/>
    <property type="evidence" value="ECO:0007669"/>
    <property type="project" value="TreeGrafter"/>
</dbReference>
<sequence length="407" mass="45431">MIVNRIAFSGRSGSHGLNESRKGCASRWSTLQCFTMSRQSCNTTLSYTYCLRILNIMEHYCSSLGYRHLSLTTLNMADATVLCSTCNAHFVDNATRRQHMSGAWHVHNMKRRIAELPSILLEQYDGLAQDDHAGRDTPNESVAWLPEAEQSDTVAFDQPESNGDDTATSPQCLFCLVASKSLTENLDHMATTHGFWIPHLDQLETDVETLLAYLQLVIGRFHACLYCGHEKQSAEGIRAHMLSKGHCMLDMSPESDFREFWTASKEEDASDSLSPAQRLLSNTEMRTAAGTIITSRHHEQSRLFERARGGSSNEVAIMASSEQTATDDAQQPEQSTSTSTDKSVARRDQMGIVGLSDTQRRNLAVVQKKMVAREQRSRNEARGILEKSGNKTKQKHFKPDVPGRKNG</sequence>
<evidence type="ECO:0000256" key="1">
    <source>
        <dbReference type="SAM" id="MobiDB-lite"/>
    </source>
</evidence>
<keyword evidence="4" id="KW-1185">Reference proteome</keyword>
<dbReference type="InterPro" id="IPR041661">
    <property type="entry name" value="ZN622/Rei1/Reh1_Znf-C2H2"/>
</dbReference>
<proteinExistence type="predicted"/>
<evidence type="ECO:0000259" key="2">
    <source>
        <dbReference type="PROSITE" id="PS00028"/>
    </source>
</evidence>
<feature type="region of interest" description="Disordered" evidence="1">
    <location>
        <begin position="368"/>
        <end position="407"/>
    </location>
</feature>
<accession>M2XG60</accession>
<dbReference type="GO" id="GO:0030687">
    <property type="term" value="C:preribosome, large subunit precursor"/>
    <property type="evidence" value="ECO:0007669"/>
    <property type="project" value="TreeGrafter"/>
</dbReference>
<evidence type="ECO:0000313" key="4">
    <source>
        <dbReference type="Proteomes" id="UP000016933"/>
    </source>
</evidence>
<reference evidence="4" key="1">
    <citation type="journal article" date="2012" name="PLoS Genet.">
        <title>The genomes of the fungal plant pathogens Cladosporium fulvum and Dothistroma septosporum reveal adaptation to different hosts and lifestyles but also signatures of common ancestry.</title>
        <authorList>
            <person name="de Wit P.J.G.M."/>
            <person name="van der Burgt A."/>
            <person name="Oekmen B."/>
            <person name="Stergiopoulos I."/>
            <person name="Abd-Elsalam K.A."/>
            <person name="Aerts A.L."/>
            <person name="Bahkali A.H."/>
            <person name="Beenen H.G."/>
            <person name="Chettri P."/>
            <person name="Cox M.P."/>
            <person name="Datema E."/>
            <person name="de Vries R.P."/>
            <person name="Dhillon B."/>
            <person name="Ganley A.R."/>
            <person name="Griffiths S.A."/>
            <person name="Guo Y."/>
            <person name="Hamelin R.C."/>
            <person name="Henrissat B."/>
            <person name="Kabir M.S."/>
            <person name="Jashni M.K."/>
            <person name="Kema G."/>
            <person name="Klaubauf S."/>
            <person name="Lapidus A."/>
            <person name="Levasseur A."/>
            <person name="Lindquist E."/>
            <person name="Mehrabi R."/>
            <person name="Ohm R.A."/>
            <person name="Owen T.J."/>
            <person name="Salamov A."/>
            <person name="Schwelm A."/>
            <person name="Schijlen E."/>
            <person name="Sun H."/>
            <person name="van den Burg H.A."/>
            <person name="van Ham R.C.H.J."/>
            <person name="Zhang S."/>
            <person name="Goodwin S.B."/>
            <person name="Grigoriev I.V."/>
            <person name="Collemare J."/>
            <person name="Bradshaw R.E."/>
        </authorList>
    </citation>
    <scope>NUCLEOTIDE SEQUENCE [LARGE SCALE GENOMIC DNA]</scope>
    <source>
        <strain evidence="4">NZE10 / CBS 128990</strain>
    </source>
</reference>
<dbReference type="PANTHER" id="PTHR13182:SF8">
    <property type="entry name" value="CYTOPLASMIC 60S SUBUNIT BIOGENESIS FACTOR ZNF622"/>
    <property type="match status" value="1"/>
</dbReference>